<evidence type="ECO:0000313" key="4">
    <source>
        <dbReference type="Proteomes" id="UP001439008"/>
    </source>
</evidence>
<sequence>LGETNNKCGDLEMGNQQQLAIATRCLNKLNACIVKNNKRGYTKQLNEGDLESTVDQVCDEMTALFKSNSKLRDDISRTNERADASHTATHKKASQLSKFKADNASLLKEKLTLSKQLRVVEDKYEAELGTLKVENHRLNTEIANANVEIGKLKTEIGIRDTSIDQHQSGLETLQIRADMFERQLRDSNARCTSFLESNNALNTKLSEINDSHEKLTSECNRIRMDSADESKVSREELDKANGIVADLHKRLEFASQKVVEAEKKTTDYSQQISCTMQTNRSLNDTNVGLRDKLKKTNEHLKNTEELYETLQSSTNDNIRQLREQLDRGQRDHDSTVSQLHSQLEELINTNELRNSEITRLNAAQVELAKVKRNLEGVNTANAKDLQTRKETVTDLEGRLRRVMEQAGTINDKLTATS</sequence>
<accession>A0ABV2AQ43</accession>
<feature type="non-terminal residue" evidence="3">
    <location>
        <position position="1"/>
    </location>
</feature>
<evidence type="ECO:0000256" key="2">
    <source>
        <dbReference type="SAM" id="MobiDB-lite"/>
    </source>
</evidence>
<gene>
    <name evidence="3" type="ORF">MHBO_003326</name>
</gene>
<name>A0ABV2AQ43_9EUKA</name>
<evidence type="ECO:0000256" key="1">
    <source>
        <dbReference type="SAM" id="Coils"/>
    </source>
</evidence>
<keyword evidence="4" id="KW-1185">Reference proteome</keyword>
<keyword evidence="1" id="KW-0175">Coiled coil</keyword>
<dbReference type="Proteomes" id="UP001439008">
    <property type="component" value="Unassembled WGS sequence"/>
</dbReference>
<feature type="region of interest" description="Disordered" evidence="2">
    <location>
        <begin position="76"/>
        <end position="95"/>
    </location>
</feature>
<evidence type="ECO:0000313" key="3">
    <source>
        <dbReference type="EMBL" id="MES1921793.1"/>
    </source>
</evidence>
<comment type="caution">
    <text evidence="3">The sequence shown here is derived from an EMBL/GenBank/DDBJ whole genome shotgun (WGS) entry which is preliminary data.</text>
</comment>
<reference evidence="3 4" key="1">
    <citation type="journal article" date="2024" name="BMC Biol.">
        <title>Comparative genomics of Ascetosporea gives new insight into the evolutionary basis for animal parasitism in Rhizaria.</title>
        <authorList>
            <person name="Hiltunen Thoren M."/>
            <person name="Onut-Brannstrom I."/>
            <person name="Alfjorden A."/>
            <person name="Peckova H."/>
            <person name="Swords F."/>
            <person name="Hooper C."/>
            <person name="Holzer A.S."/>
            <person name="Bass D."/>
            <person name="Burki F."/>
        </authorList>
    </citation>
    <scope>NUCLEOTIDE SEQUENCE [LARGE SCALE GENOMIC DNA]</scope>
    <source>
        <strain evidence="3">20-A016</strain>
    </source>
</reference>
<proteinExistence type="predicted"/>
<feature type="coiled-coil region" evidence="1">
    <location>
        <begin position="121"/>
        <end position="218"/>
    </location>
</feature>
<protein>
    <submittedName>
        <fullName evidence="3">Uncharacterized protein</fullName>
    </submittedName>
</protein>
<feature type="coiled-coil region" evidence="1">
    <location>
        <begin position="244"/>
        <end position="313"/>
    </location>
</feature>
<dbReference type="EMBL" id="JBDODL010001772">
    <property type="protein sequence ID" value="MES1921793.1"/>
    <property type="molecule type" value="Genomic_DNA"/>
</dbReference>
<feature type="non-terminal residue" evidence="3">
    <location>
        <position position="417"/>
    </location>
</feature>
<organism evidence="3 4">
    <name type="scientific">Bonamia ostreae</name>
    <dbReference type="NCBI Taxonomy" id="126728"/>
    <lineage>
        <taxon>Eukaryota</taxon>
        <taxon>Sar</taxon>
        <taxon>Rhizaria</taxon>
        <taxon>Endomyxa</taxon>
        <taxon>Ascetosporea</taxon>
        <taxon>Haplosporida</taxon>
        <taxon>Bonamia</taxon>
    </lineage>
</organism>